<proteinExistence type="predicted"/>
<name>A0A941JSD9_9CHRO</name>
<dbReference type="AlphaFoldDB" id="A0A941JSD9"/>
<dbReference type="Proteomes" id="UP000767446">
    <property type="component" value="Unassembled WGS sequence"/>
</dbReference>
<dbReference type="EMBL" id="JADQBC010000008">
    <property type="protein sequence ID" value="MBR8826692.1"/>
    <property type="molecule type" value="Genomic_DNA"/>
</dbReference>
<evidence type="ECO:0000313" key="2">
    <source>
        <dbReference type="EMBL" id="MBR8826692.1"/>
    </source>
</evidence>
<sequence>MSSWFEKIEQELDWRERELTSMKILVITTKNNSTKQALRSLIVMLYAHYEGFCKFAWDLYLNGIAAR</sequence>
<reference evidence="2" key="1">
    <citation type="submission" date="2021-02" db="EMBL/GenBank/DDBJ databases">
        <title>Metagenome analyses of Stigonema ocellatum DSM 106950, Chlorogloea purpurea SAG 13.99 and Gomphosphaeria aponina DSM 107014.</title>
        <authorList>
            <person name="Marter P."/>
            <person name="Huang S."/>
        </authorList>
    </citation>
    <scope>NUCLEOTIDE SEQUENCE</scope>
    <source>
        <strain evidence="2">JP213</strain>
    </source>
</reference>
<organism evidence="2 3">
    <name type="scientific">Gomphosphaeria aponina SAG 52.96 = DSM 107014</name>
    <dbReference type="NCBI Taxonomy" id="1521640"/>
    <lineage>
        <taxon>Bacteria</taxon>
        <taxon>Bacillati</taxon>
        <taxon>Cyanobacteriota</taxon>
        <taxon>Cyanophyceae</taxon>
        <taxon>Oscillatoriophycideae</taxon>
        <taxon>Chroococcales</taxon>
        <taxon>Gomphosphaeriaceae</taxon>
        <taxon>Gomphosphaeria</taxon>
    </lineage>
</organism>
<evidence type="ECO:0000313" key="3">
    <source>
        <dbReference type="Proteomes" id="UP000767446"/>
    </source>
</evidence>
<accession>A0A941JSD9</accession>
<evidence type="ECO:0000259" key="1">
    <source>
        <dbReference type="Pfam" id="PF18737"/>
    </source>
</evidence>
<dbReference type="Pfam" id="PF18737">
    <property type="entry name" value="HEPN_MAE_28990"/>
    <property type="match status" value="1"/>
</dbReference>
<protein>
    <recommendedName>
        <fullName evidence="1">MAE-28990/MAE-18760-like HEPN domain-containing protein</fullName>
    </recommendedName>
</protein>
<dbReference type="InterPro" id="IPR040788">
    <property type="entry name" value="HEPN_MAE_28990"/>
</dbReference>
<feature type="domain" description="MAE-28990/MAE-18760-like HEPN" evidence="1">
    <location>
        <begin position="6"/>
        <end position="64"/>
    </location>
</feature>
<comment type="caution">
    <text evidence="2">The sequence shown here is derived from an EMBL/GenBank/DDBJ whole genome shotgun (WGS) entry which is preliminary data.</text>
</comment>
<gene>
    <name evidence="2" type="ORF">DSM107014_02110</name>
</gene>